<feature type="transmembrane region" description="Helical" evidence="1">
    <location>
        <begin position="12"/>
        <end position="35"/>
    </location>
</feature>
<evidence type="ECO:0008006" key="4">
    <source>
        <dbReference type="Google" id="ProtNLM"/>
    </source>
</evidence>
<gene>
    <name evidence="2" type="ORF">RB24_19615</name>
</gene>
<dbReference type="RefSeq" id="WP_044528809.1">
    <property type="nucleotide sequence ID" value="NZ_JALJXK010000001.1"/>
</dbReference>
<protein>
    <recommendedName>
        <fullName evidence="4">DUF2214 domain-containing protein</fullName>
    </recommendedName>
</protein>
<dbReference type="Proteomes" id="UP000248631">
    <property type="component" value="Unassembled WGS sequence"/>
</dbReference>
<keyword evidence="1" id="KW-1133">Transmembrane helix</keyword>
<dbReference type="EMBL" id="JUGD01000024">
    <property type="protein sequence ID" value="RAM62837.1"/>
    <property type="molecule type" value="Genomic_DNA"/>
</dbReference>
<accession>A0ABX9BXY2</accession>
<keyword evidence="3" id="KW-1185">Reference proteome</keyword>
<keyword evidence="1" id="KW-0812">Transmembrane</keyword>
<evidence type="ECO:0000256" key="1">
    <source>
        <dbReference type="SAM" id="Phobius"/>
    </source>
</evidence>
<feature type="transmembrane region" description="Helical" evidence="1">
    <location>
        <begin position="157"/>
        <end position="176"/>
    </location>
</feature>
<reference evidence="2 3" key="1">
    <citation type="submission" date="2014-12" db="EMBL/GenBank/DDBJ databases">
        <title>Complete genome sequence of Herbaspirillum rubrisubalbicans Os38.</title>
        <authorList>
            <person name="Chen M."/>
            <person name="An Q."/>
        </authorList>
    </citation>
    <scope>NUCLEOTIDE SEQUENCE [LARGE SCALE GENOMIC DNA]</scope>
    <source>
        <strain evidence="2 3">Os38</strain>
    </source>
</reference>
<evidence type="ECO:0000313" key="3">
    <source>
        <dbReference type="Proteomes" id="UP000248631"/>
    </source>
</evidence>
<sequence length="194" mass="21197">MKLFLDVTRIAMIYLHIISMLAAAVSIVMLDFLVFKERGYVFLAQMIHKLATIVLIALLGLWVTGLTVIGVDTGFDPNIIAHNGKLLAKLGVVTILSINGIAVHLYVLPRLAHTDQRVAMLDMFTLSIGVVSAVSWGYAAFLGIAKALTPHLGLSGFIGLYLLAIACAWIIVVTIIRPRLLKLRQLPERRAVLS</sequence>
<comment type="caution">
    <text evidence="2">The sequence shown here is derived from an EMBL/GenBank/DDBJ whole genome shotgun (WGS) entry which is preliminary data.</text>
</comment>
<name>A0ABX9BXY2_9BURK</name>
<feature type="transmembrane region" description="Helical" evidence="1">
    <location>
        <begin position="47"/>
        <end position="70"/>
    </location>
</feature>
<feature type="transmembrane region" description="Helical" evidence="1">
    <location>
        <begin position="90"/>
        <end position="108"/>
    </location>
</feature>
<proteinExistence type="predicted"/>
<organism evidence="2 3">
    <name type="scientific">Herbaspirillum rubrisubalbicans</name>
    <dbReference type="NCBI Taxonomy" id="80842"/>
    <lineage>
        <taxon>Bacteria</taxon>
        <taxon>Pseudomonadati</taxon>
        <taxon>Pseudomonadota</taxon>
        <taxon>Betaproteobacteria</taxon>
        <taxon>Burkholderiales</taxon>
        <taxon>Oxalobacteraceae</taxon>
        <taxon>Herbaspirillum</taxon>
    </lineage>
</organism>
<evidence type="ECO:0000313" key="2">
    <source>
        <dbReference type="EMBL" id="RAM62837.1"/>
    </source>
</evidence>
<keyword evidence="1" id="KW-0472">Membrane</keyword>
<feature type="transmembrane region" description="Helical" evidence="1">
    <location>
        <begin position="120"/>
        <end position="145"/>
    </location>
</feature>